<dbReference type="Gene3D" id="3.30.1490.10">
    <property type="match status" value="1"/>
</dbReference>
<evidence type="ECO:0000256" key="3">
    <source>
        <dbReference type="ARBA" id="ARBA00022884"/>
    </source>
</evidence>
<evidence type="ECO:0000256" key="5">
    <source>
        <dbReference type="ARBA" id="ARBA00023274"/>
    </source>
</evidence>
<dbReference type="HAMAP" id="MF_01302_B">
    <property type="entry name" value="Ribosomal_uS8_B"/>
    <property type="match status" value="1"/>
</dbReference>
<dbReference type="AlphaFoldDB" id="A0A1F7ULS0"/>
<dbReference type="GO" id="GO:0005840">
    <property type="term" value="C:ribosome"/>
    <property type="evidence" value="ECO:0007669"/>
    <property type="project" value="UniProtKB-KW"/>
</dbReference>
<dbReference type="PANTHER" id="PTHR11758">
    <property type="entry name" value="40S RIBOSOMAL PROTEIN S15A"/>
    <property type="match status" value="1"/>
</dbReference>
<protein>
    <recommendedName>
        <fullName evidence="6 7">Small ribosomal subunit protein uS8</fullName>
    </recommendedName>
</protein>
<comment type="subunit">
    <text evidence="7">Part of the 30S ribosomal subunit. Contacts proteins S5 and S12.</text>
</comment>
<dbReference type="FunFam" id="3.30.1490.10:FF:000001">
    <property type="entry name" value="30S ribosomal protein S8"/>
    <property type="match status" value="1"/>
</dbReference>
<dbReference type="GO" id="GO:0005737">
    <property type="term" value="C:cytoplasm"/>
    <property type="evidence" value="ECO:0007669"/>
    <property type="project" value="UniProtKB-ARBA"/>
</dbReference>
<dbReference type="GO" id="GO:0006412">
    <property type="term" value="P:translation"/>
    <property type="evidence" value="ECO:0007669"/>
    <property type="project" value="UniProtKB-UniRule"/>
</dbReference>
<dbReference type="Pfam" id="PF00410">
    <property type="entry name" value="Ribosomal_S8"/>
    <property type="match status" value="1"/>
</dbReference>
<dbReference type="InterPro" id="IPR035987">
    <property type="entry name" value="Ribosomal_uS8_sf"/>
</dbReference>
<dbReference type="InterPro" id="IPR047863">
    <property type="entry name" value="Ribosomal_uS8_CS"/>
</dbReference>
<keyword evidence="3 7" id="KW-0694">RNA-binding</keyword>
<dbReference type="InterPro" id="IPR000630">
    <property type="entry name" value="Ribosomal_uS8"/>
</dbReference>
<dbReference type="GO" id="GO:0003735">
    <property type="term" value="F:structural constituent of ribosome"/>
    <property type="evidence" value="ECO:0007669"/>
    <property type="project" value="InterPro"/>
</dbReference>
<comment type="similarity">
    <text evidence="1 7 8">Belongs to the universal ribosomal protein uS8 family.</text>
</comment>
<dbReference type="SUPFAM" id="SSF56047">
    <property type="entry name" value="Ribosomal protein S8"/>
    <property type="match status" value="1"/>
</dbReference>
<keyword evidence="2 7" id="KW-0699">rRNA-binding</keyword>
<keyword evidence="4 7" id="KW-0689">Ribosomal protein</keyword>
<dbReference type="PROSITE" id="PS00053">
    <property type="entry name" value="RIBOSOMAL_S8"/>
    <property type="match status" value="1"/>
</dbReference>
<reference evidence="9 10" key="1">
    <citation type="journal article" date="2016" name="Nat. Commun.">
        <title>Thousands of microbial genomes shed light on interconnected biogeochemical processes in an aquifer system.</title>
        <authorList>
            <person name="Anantharaman K."/>
            <person name="Brown C.T."/>
            <person name="Hug L.A."/>
            <person name="Sharon I."/>
            <person name="Castelle C.J."/>
            <person name="Probst A.J."/>
            <person name="Thomas B.C."/>
            <person name="Singh A."/>
            <person name="Wilkins M.J."/>
            <person name="Karaoz U."/>
            <person name="Brodie E.L."/>
            <person name="Williams K.H."/>
            <person name="Hubbard S.S."/>
            <person name="Banfield J.F."/>
        </authorList>
    </citation>
    <scope>NUCLEOTIDE SEQUENCE [LARGE SCALE GENOMIC DNA]</scope>
</reference>
<name>A0A1F7ULS0_9BACT</name>
<dbReference type="EMBL" id="MGEH01000015">
    <property type="protein sequence ID" value="OGL79232.1"/>
    <property type="molecule type" value="Genomic_DNA"/>
</dbReference>
<evidence type="ECO:0000256" key="7">
    <source>
        <dbReference type="HAMAP-Rule" id="MF_01302"/>
    </source>
</evidence>
<evidence type="ECO:0000256" key="1">
    <source>
        <dbReference type="ARBA" id="ARBA00006471"/>
    </source>
</evidence>
<evidence type="ECO:0000256" key="8">
    <source>
        <dbReference type="RuleBase" id="RU003660"/>
    </source>
</evidence>
<evidence type="ECO:0000256" key="4">
    <source>
        <dbReference type="ARBA" id="ARBA00022980"/>
    </source>
</evidence>
<dbReference type="GO" id="GO:0019843">
    <property type="term" value="F:rRNA binding"/>
    <property type="evidence" value="ECO:0007669"/>
    <property type="project" value="UniProtKB-UniRule"/>
</dbReference>
<proteinExistence type="inferred from homology"/>
<dbReference type="STRING" id="1802399.A3E39_00420"/>
<dbReference type="NCBIfam" id="NF001109">
    <property type="entry name" value="PRK00136.1"/>
    <property type="match status" value="1"/>
</dbReference>
<dbReference type="FunFam" id="3.30.1370.30:FF:000002">
    <property type="entry name" value="30S ribosomal protein S8"/>
    <property type="match status" value="1"/>
</dbReference>
<dbReference type="GO" id="GO:1990904">
    <property type="term" value="C:ribonucleoprotein complex"/>
    <property type="evidence" value="ECO:0007669"/>
    <property type="project" value="UniProtKB-KW"/>
</dbReference>
<keyword evidence="5 7" id="KW-0687">Ribonucleoprotein</keyword>
<comment type="function">
    <text evidence="7">One of the primary rRNA binding proteins, it binds directly to 16S rRNA central domain where it helps coordinate assembly of the platform of the 30S subunit.</text>
</comment>
<dbReference type="Proteomes" id="UP000176603">
    <property type="component" value="Unassembled WGS sequence"/>
</dbReference>
<sequence>MITDPISDFLTRIANAQAARHDTVEVPSSRMKYTIAKILEREGFVAAVSERADGPKKTLTVALKYDGSEPMIRSLKRVSKPGKRVYRRATELPRVLSDLGIAIVSTSAGIMTNKDARRRKLGGEVLCEIT</sequence>
<accession>A0A1F7ULS0</accession>
<evidence type="ECO:0000313" key="10">
    <source>
        <dbReference type="Proteomes" id="UP000176603"/>
    </source>
</evidence>
<comment type="caution">
    <text evidence="9">The sequence shown here is derived from an EMBL/GenBank/DDBJ whole genome shotgun (WGS) entry which is preliminary data.</text>
</comment>
<evidence type="ECO:0000256" key="2">
    <source>
        <dbReference type="ARBA" id="ARBA00022730"/>
    </source>
</evidence>
<organism evidence="9 10">
    <name type="scientific">Candidatus Uhrbacteria bacterium RIFCSPHIGHO2_12_FULL_60_25</name>
    <dbReference type="NCBI Taxonomy" id="1802399"/>
    <lineage>
        <taxon>Bacteria</taxon>
        <taxon>Candidatus Uhriibacteriota</taxon>
    </lineage>
</organism>
<evidence type="ECO:0000256" key="6">
    <source>
        <dbReference type="ARBA" id="ARBA00035258"/>
    </source>
</evidence>
<evidence type="ECO:0000313" key="9">
    <source>
        <dbReference type="EMBL" id="OGL79232.1"/>
    </source>
</evidence>
<dbReference type="Gene3D" id="3.30.1370.30">
    <property type="match status" value="1"/>
</dbReference>
<gene>
    <name evidence="7" type="primary">rpsH</name>
    <name evidence="9" type="ORF">A3E39_00420</name>
</gene>